<dbReference type="OrthoDB" id="581999at2"/>
<proteinExistence type="predicted"/>
<dbReference type="PROSITE" id="PS51257">
    <property type="entry name" value="PROKAR_LIPOPROTEIN"/>
    <property type="match status" value="1"/>
</dbReference>
<dbReference type="RefSeq" id="WP_071453099.1">
    <property type="nucleotide sequence ID" value="NZ_CP017675.1"/>
</dbReference>
<reference evidence="1 2" key="1">
    <citation type="submission" date="2016-10" db="EMBL/GenBank/DDBJ databases">
        <title>Description of Gloeomargarita lithophora gen. nov., sp. nov., a thylakoid-bearing basal-branching cyanobacterium with intracellular carbonates, and proposal for Gloeomargaritales ord. nov.</title>
        <authorList>
            <person name="Moreira D."/>
            <person name="Tavera R."/>
            <person name="Benzerara K."/>
            <person name="Skouri-Panet F."/>
            <person name="Couradeau E."/>
            <person name="Gerard E."/>
            <person name="Loussert C."/>
            <person name="Novelo E."/>
            <person name="Zivanovic Y."/>
            <person name="Lopez-Garcia P."/>
        </authorList>
    </citation>
    <scope>NUCLEOTIDE SEQUENCE [LARGE SCALE GENOMIC DNA]</scope>
    <source>
        <strain evidence="1 2">D10</strain>
    </source>
</reference>
<sequence length="131" mass="13982">MGKSYYWVALVLALTGCGAPVVAVAPGFTPVMLQGRAGGRVASGLCGYIGRRPNHRLQVSADLDYAKLRVTSPAVVTLWVKGPDGVFCATPIQTRPAQISGYWKAGTYDLFIGSPAPNTLPNYQLLLTTER</sequence>
<dbReference type="STRING" id="1188229.GlitD10_0039"/>
<keyword evidence="2" id="KW-1185">Reference proteome</keyword>
<evidence type="ECO:0008006" key="3">
    <source>
        <dbReference type="Google" id="ProtNLM"/>
    </source>
</evidence>
<protein>
    <recommendedName>
        <fullName evidence="3">Lipoprotein</fullName>
    </recommendedName>
</protein>
<dbReference type="AlphaFoldDB" id="A0A1J0A8S9"/>
<accession>A0A1J0A8S9</accession>
<evidence type="ECO:0000313" key="1">
    <source>
        <dbReference type="EMBL" id="APB32340.1"/>
    </source>
</evidence>
<organism evidence="1 2">
    <name type="scientific">Gloeomargarita lithophora Alchichica-D10</name>
    <dbReference type="NCBI Taxonomy" id="1188229"/>
    <lineage>
        <taxon>Bacteria</taxon>
        <taxon>Bacillati</taxon>
        <taxon>Cyanobacteriota</taxon>
        <taxon>Cyanophyceae</taxon>
        <taxon>Gloeomargaritales</taxon>
        <taxon>Gloeomargaritaceae</taxon>
        <taxon>Gloeomargarita</taxon>
    </lineage>
</organism>
<name>A0A1J0A8S9_9CYAN</name>
<gene>
    <name evidence="1" type="ORF">GlitD10_0039</name>
</gene>
<dbReference type="Proteomes" id="UP000180235">
    <property type="component" value="Chromosome"/>
</dbReference>
<dbReference type="EMBL" id="CP017675">
    <property type="protein sequence ID" value="APB32340.1"/>
    <property type="molecule type" value="Genomic_DNA"/>
</dbReference>
<evidence type="ECO:0000313" key="2">
    <source>
        <dbReference type="Proteomes" id="UP000180235"/>
    </source>
</evidence>
<dbReference type="KEGG" id="glt:GlitD10_0039"/>